<keyword evidence="2" id="KW-1185">Reference proteome</keyword>
<dbReference type="OrthoDB" id="2316787at2759"/>
<evidence type="ECO:0000313" key="2">
    <source>
        <dbReference type="Proteomes" id="UP000823405"/>
    </source>
</evidence>
<accession>A0A9P6UIE5</accession>
<name>A0A9P6UIE5_9FUNG</name>
<dbReference type="AlphaFoldDB" id="A0A9P6UIE5"/>
<dbReference type="EMBL" id="JAAAIN010001573">
    <property type="protein sequence ID" value="KAG0301881.1"/>
    <property type="molecule type" value="Genomic_DNA"/>
</dbReference>
<comment type="caution">
    <text evidence="1">The sequence shown here is derived from an EMBL/GenBank/DDBJ whole genome shotgun (WGS) entry which is preliminary data.</text>
</comment>
<proteinExistence type="predicted"/>
<sequence>MTQAPQQHQQLQTVRLLGSKEAKQVSIHTDPQQGWERIVYWHDIEKAFLPVKLALFVGAGLEFQRDSGGQTVMPLRIKAQHPSDIVVQPADNDGRQLARDMKAYQDENLAQHRKSQAMLDNVLAKVMAGTQALFALPNSSIPRMFIVVPEPTAKYNPSDMMYRSYRLFFLCECGDPVATAAPTIDGRFSHTMHFAHHEGYEIRTPRAFIQTYGRHMLRVLEAIQLLATIGGDILPSVLNTSKLPSDIQKALKATDGNCLPRIKDIADHLENILKSIEDTVNANHCQVLDGHELRAVESYLVRKDENSALGNLHRILTPDFKIKWVCDQHVQENARVNSMGVLRHTVQTYEGTLDEKRGLVTVRLTKNNAEEFFRLIGKESLIQELDITLPFRPSKIQLRTLRHSVKYSQVSSLSINIDVPDSDHVLLGVVRSVSGSDQFLKLLELKKVGKPGPFRNLSIKGVSNILEEHEYKECLAHSLTFDQISFQWGNEKSRKRLLDLMGKAPDLSRLRLCSSTLAEGHDMAITLAKRSHRLKTIEITTQYGERLEFGLKAGEIDTIAATVHASELSIVAAWGNRIERLTVMAVDGQWSWSAIQSIISNSQCLARLDLHCPVNKFCFVFQQIKDTVGPNSTLQTLCLRHGESELLTRDLNNATTTTTIKMQPEEEQQLGFWTAYSLFGLFPAYDTSPSQVTDEEFKIIQDHFARSGQPMRLKELNIDVSKLTSHGHQSLNAFLRQYTDVRVRLSGTWTRDCHAYISVVSHGRRLTGFDMVANLAGPNPLENGAPTLFEILDLIHKSVSISNARLRFHTDKGNTIDIPDVRNPRTGSFKITRDDEPFDFALTRHFGQLPTNLLCNNGLSDADAMNLQKLILDNPSRLLYLSLTIHGLSPQSLTDLEASIGKLSTKAELKIHWSGREVLNKAKLQARLQFLSKVASHTCELSLEDIGSLGDSVDGAAPPSWPVLRSVSLRNIQTTEWFTTWMRWMVSSTRLQSLRIVGLGKIGHGQWRHILKDMSFSTLESVRIESSRLPVDLLKVIIDGIPQAGPGGRLGELHVECDEKPKKGLLGKKKEPKDRIPFKERVQARMPDCVVTVKYIWE</sequence>
<protein>
    <submittedName>
        <fullName evidence="1">Uncharacterized protein</fullName>
    </submittedName>
</protein>
<dbReference type="SUPFAM" id="SSF52047">
    <property type="entry name" value="RNI-like"/>
    <property type="match status" value="1"/>
</dbReference>
<gene>
    <name evidence="1" type="ORF">BGZ97_002577</name>
</gene>
<evidence type="ECO:0000313" key="1">
    <source>
        <dbReference type="EMBL" id="KAG0301881.1"/>
    </source>
</evidence>
<reference evidence="1" key="1">
    <citation type="journal article" date="2020" name="Fungal Divers.">
        <title>Resolving the Mortierellaceae phylogeny through synthesis of multi-gene phylogenetics and phylogenomics.</title>
        <authorList>
            <person name="Vandepol N."/>
            <person name="Liber J."/>
            <person name="Desiro A."/>
            <person name="Na H."/>
            <person name="Kennedy M."/>
            <person name="Barry K."/>
            <person name="Grigoriev I.V."/>
            <person name="Miller A.N."/>
            <person name="O'Donnell K."/>
            <person name="Stajich J.E."/>
            <person name="Bonito G."/>
        </authorList>
    </citation>
    <scope>NUCLEOTIDE SEQUENCE</scope>
    <source>
        <strain evidence="1">NVP60</strain>
    </source>
</reference>
<organism evidence="1 2">
    <name type="scientific">Linnemannia gamsii</name>
    <dbReference type="NCBI Taxonomy" id="64522"/>
    <lineage>
        <taxon>Eukaryota</taxon>
        <taxon>Fungi</taxon>
        <taxon>Fungi incertae sedis</taxon>
        <taxon>Mucoromycota</taxon>
        <taxon>Mortierellomycotina</taxon>
        <taxon>Mortierellomycetes</taxon>
        <taxon>Mortierellales</taxon>
        <taxon>Mortierellaceae</taxon>
        <taxon>Linnemannia</taxon>
    </lineage>
</organism>
<dbReference type="Proteomes" id="UP000823405">
    <property type="component" value="Unassembled WGS sequence"/>
</dbReference>